<feature type="transmembrane region" description="Helical" evidence="6">
    <location>
        <begin position="277"/>
        <end position="295"/>
    </location>
</feature>
<comment type="subcellular location">
    <subcellularLocation>
        <location evidence="1">Cell membrane</location>
        <topology evidence="1">Multi-pass membrane protein</topology>
    </subcellularLocation>
</comment>
<reference evidence="7" key="1">
    <citation type="journal article" date="2020" name="mSystems">
        <title>Genome- and Community-Level Interaction Insights into Carbon Utilization and Element Cycling Functions of Hydrothermarchaeota in Hydrothermal Sediment.</title>
        <authorList>
            <person name="Zhou Z."/>
            <person name="Liu Y."/>
            <person name="Xu W."/>
            <person name="Pan J."/>
            <person name="Luo Z.H."/>
            <person name="Li M."/>
        </authorList>
    </citation>
    <scope>NUCLEOTIDE SEQUENCE [LARGE SCALE GENOMIC DNA]</scope>
    <source>
        <strain evidence="7">HyVt-577</strain>
    </source>
</reference>
<evidence type="ECO:0000256" key="6">
    <source>
        <dbReference type="SAM" id="Phobius"/>
    </source>
</evidence>
<keyword evidence="2" id="KW-1003">Cell membrane</keyword>
<sequence>MKILDRYILKKFLINLFIAVVSWLIIFLVVDIIENLSKFLDRDATFNQVFMYYVYYVPYIISLTLPVAMLLSALFTASSMSQKNEITAQLSAGISLYRTLAPLFILAVFISIGAGFFNETVVPEANQRRLDLKRYDIEHKTRPDAKSRTNIFRQDQAERKISIKYYNGKSKTARRISIKRFTGSTLTERIDATTMEWKDDHWLLQKGKIRFFKGDTERVVVFEDTVLADLNIQPDDLIELQKMPEEMGYAELSDFIAELKSIGADARKWIVERHLKVAMPFANFIVVLLGAPLAARKRRGGISLNFGVSLLVTFIYFIIIRVGQVLGHQGTLDPVLGAWLGNLVFLTIGLYTLLAVRK</sequence>
<comment type="caution">
    <text evidence="7">The sequence shown here is derived from an EMBL/GenBank/DDBJ whole genome shotgun (WGS) entry which is preliminary data.</text>
</comment>
<dbReference type="PANTHER" id="PTHR33529">
    <property type="entry name" value="SLR0882 PROTEIN-RELATED"/>
    <property type="match status" value="1"/>
</dbReference>
<keyword evidence="5 6" id="KW-0472">Membrane</keyword>
<accession>A0A7V4TXS0</accession>
<evidence type="ECO:0000256" key="1">
    <source>
        <dbReference type="ARBA" id="ARBA00004651"/>
    </source>
</evidence>
<feature type="transmembrane region" description="Helical" evidence="6">
    <location>
        <begin position="53"/>
        <end position="75"/>
    </location>
</feature>
<name>A0A7V4TXS0_CALAY</name>
<evidence type="ECO:0000256" key="4">
    <source>
        <dbReference type="ARBA" id="ARBA00022989"/>
    </source>
</evidence>
<proteinExistence type="predicted"/>
<evidence type="ECO:0000256" key="5">
    <source>
        <dbReference type="ARBA" id="ARBA00023136"/>
    </source>
</evidence>
<feature type="transmembrane region" description="Helical" evidence="6">
    <location>
        <begin position="12"/>
        <end position="33"/>
    </location>
</feature>
<gene>
    <name evidence="7" type="ORF">ENK44_01865</name>
</gene>
<dbReference type="GO" id="GO:0015920">
    <property type="term" value="P:lipopolysaccharide transport"/>
    <property type="evidence" value="ECO:0007669"/>
    <property type="project" value="TreeGrafter"/>
</dbReference>
<dbReference type="PANTHER" id="PTHR33529:SF8">
    <property type="entry name" value="PERMEASE, YJGP_YJGQ FAMILY"/>
    <property type="match status" value="1"/>
</dbReference>
<feature type="transmembrane region" description="Helical" evidence="6">
    <location>
        <begin position="335"/>
        <end position="356"/>
    </location>
</feature>
<dbReference type="GO" id="GO:0043190">
    <property type="term" value="C:ATP-binding cassette (ABC) transporter complex"/>
    <property type="evidence" value="ECO:0007669"/>
    <property type="project" value="TreeGrafter"/>
</dbReference>
<dbReference type="AlphaFoldDB" id="A0A7V4TXS0"/>
<evidence type="ECO:0000256" key="2">
    <source>
        <dbReference type="ARBA" id="ARBA00022475"/>
    </source>
</evidence>
<dbReference type="Pfam" id="PF03739">
    <property type="entry name" value="LptF_LptG"/>
    <property type="match status" value="1"/>
</dbReference>
<keyword evidence="4 6" id="KW-1133">Transmembrane helix</keyword>
<organism evidence="7">
    <name type="scientific">Caldithrix abyssi</name>
    <dbReference type="NCBI Taxonomy" id="187145"/>
    <lineage>
        <taxon>Bacteria</taxon>
        <taxon>Pseudomonadati</taxon>
        <taxon>Calditrichota</taxon>
        <taxon>Calditrichia</taxon>
        <taxon>Calditrichales</taxon>
        <taxon>Calditrichaceae</taxon>
        <taxon>Caldithrix</taxon>
    </lineage>
</organism>
<feature type="transmembrane region" description="Helical" evidence="6">
    <location>
        <begin position="96"/>
        <end position="117"/>
    </location>
</feature>
<dbReference type="InterPro" id="IPR005495">
    <property type="entry name" value="LptG/LptF_permease"/>
</dbReference>
<dbReference type="EMBL" id="DRQG01000019">
    <property type="protein sequence ID" value="HGY54426.1"/>
    <property type="molecule type" value="Genomic_DNA"/>
</dbReference>
<dbReference type="Proteomes" id="UP000885779">
    <property type="component" value="Unassembled WGS sequence"/>
</dbReference>
<evidence type="ECO:0000256" key="3">
    <source>
        <dbReference type="ARBA" id="ARBA00022692"/>
    </source>
</evidence>
<keyword evidence="3 6" id="KW-0812">Transmembrane</keyword>
<protein>
    <submittedName>
        <fullName evidence="7">YjgP/YjgQ family permease</fullName>
    </submittedName>
</protein>
<evidence type="ECO:0000313" key="7">
    <source>
        <dbReference type="EMBL" id="HGY54426.1"/>
    </source>
</evidence>
<feature type="transmembrane region" description="Helical" evidence="6">
    <location>
        <begin position="302"/>
        <end position="323"/>
    </location>
</feature>